<proteinExistence type="predicted"/>
<evidence type="ECO:0000313" key="2">
    <source>
        <dbReference type="EMBL" id="QHT99475.1"/>
    </source>
</evidence>
<dbReference type="EMBL" id="MN740308">
    <property type="protein sequence ID" value="QHT99475.1"/>
    <property type="molecule type" value="Genomic_DNA"/>
</dbReference>
<name>A0A6C0J441_9ZZZZ</name>
<organism evidence="2">
    <name type="scientific">viral metagenome</name>
    <dbReference type="NCBI Taxonomy" id="1070528"/>
    <lineage>
        <taxon>unclassified sequences</taxon>
        <taxon>metagenomes</taxon>
        <taxon>organismal metagenomes</taxon>
    </lineage>
</organism>
<sequence>MSDKKVFAIDPNLFSFSKNKTRKTRDKPTEDSKIRMKVYKPKKNDSLKKRSILNMIRKHQETEYKNKFDNSNKKTTNDVQNFNSDFKNATDFFKNLEENVTQKASSKPNTNNHTIKQYPTITNPLPNTSYIEPSMINTTLPATLNNITNSIKPAINELPTVINTNVIPIPKYGCLKNGSLPTYRSFMNQTRKTQPDIIGGKPTDIPISVKSNNFASLESSKIKEKIENININKNKKKKMKRKKTIRRTHKIGRSKIMPKVSVLVSNKTIRNNISNKTQLIKQVPIHEIRRYLIKHGFIRVGSNTPNDVLRKMYESAMLICGEIQNHNPDNLLYNFLHDVEK</sequence>
<dbReference type="AlphaFoldDB" id="A0A6C0J441"/>
<feature type="region of interest" description="Disordered" evidence="1">
    <location>
        <begin position="101"/>
        <end position="121"/>
    </location>
</feature>
<accession>A0A6C0J441</accession>
<evidence type="ECO:0000256" key="1">
    <source>
        <dbReference type="SAM" id="MobiDB-lite"/>
    </source>
</evidence>
<reference evidence="2" key="1">
    <citation type="journal article" date="2020" name="Nature">
        <title>Giant virus diversity and host interactions through global metagenomics.</title>
        <authorList>
            <person name="Schulz F."/>
            <person name="Roux S."/>
            <person name="Paez-Espino D."/>
            <person name="Jungbluth S."/>
            <person name="Walsh D.A."/>
            <person name="Denef V.J."/>
            <person name="McMahon K.D."/>
            <person name="Konstantinidis K.T."/>
            <person name="Eloe-Fadrosh E.A."/>
            <person name="Kyrpides N.C."/>
            <person name="Woyke T."/>
        </authorList>
    </citation>
    <scope>NUCLEOTIDE SEQUENCE</scope>
    <source>
        <strain evidence="2">GVMAG-M-3300025699-48</strain>
    </source>
</reference>
<protein>
    <submittedName>
        <fullName evidence="2">Uncharacterized protein</fullName>
    </submittedName>
</protein>